<feature type="transmembrane region" description="Helical" evidence="7">
    <location>
        <begin position="6"/>
        <end position="22"/>
    </location>
</feature>
<name>A0A3G9IZN4_9ACTN</name>
<dbReference type="GO" id="GO:0003954">
    <property type="term" value="F:NADH dehydrogenase activity"/>
    <property type="evidence" value="ECO:0007669"/>
    <property type="project" value="TreeGrafter"/>
</dbReference>
<organism evidence="9 10">
    <name type="scientific">Nocardioides baekrokdamisoli</name>
    <dbReference type="NCBI Taxonomy" id="1804624"/>
    <lineage>
        <taxon>Bacteria</taxon>
        <taxon>Bacillati</taxon>
        <taxon>Actinomycetota</taxon>
        <taxon>Actinomycetes</taxon>
        <taxon>Propionibacteriales</taxon>
        <taxon>Nocardioidaceae</taxon>
        <taxon>Nocardioides</taxon>
    </lineage>
</organism>
<evidence type="ECO:0000256" key="5">
    <source>
        <dbReference type="ARBA" id="ARBA00023136"/>
    </source>
</evidence>
<dbReference type="InterPro" id="IPR010227">
    <property type="entry name" value="NADH_Q_OxRdtase_chainM/4"/>
</dbReference>
<evidence type="ECO:0000256" key="1">
    <source>
        <dbReference type="ARBA" id="ARBA00004127"/>
    </source>
</evidence>
<sequence>MNAAIWILPLVPLLGSGVTFLTRNRSAALGSALLTLAAGIVAVTGDKHVDVMWIRDFGVHFALGLDGMGRLMVLLTVSLVPIVLVAARKHPPMWMAWALILQATALGVFLAEDLFTFYIFFEATLIPAYFLIGLVGGPDRGRSAMKFLMYQVGGGLVLLGGLVGYYAAGAHSYLLSDLHQVHLSTTAERWLFVSFFIAFAAKAPLVPLHTWLADTTEQATPATSILLVCILDKIGTFAMIRYCLGLFPDASRWATPVVLAIALISVVYGAVLALAQTNVLRLIGLTSLSHFGLITVGVFVGTATGLQGSISYMVNHGIVTGALLAAAAMVIARTGTPELRAYAGLEGRAPRLAAAFLITALATAGLPGLSQFVSEVLVLIAGFAYSPWVGAIAVTSIVLAAAYALWTYQRIFTGPATTREGVVDLTASEGLVLVPLLSAMVVFGFWPQPILDAAHAAVGVLR</sequence>
<accession>A0A3G9IZN4</accession>
<dbReference type="Pfam" id="PF00361">
    <property type="entry name" value="Proton_antipo_M"/>
    <property type="match status" value="1"/>
</dbReference>
<dbReference type="NCBIfam" id="TIGR01972">
    <property type="entry name" value="NDH_I_M"/>
    <property type="match status" value="1"/>
</dbReference>
<gene>
    <name evidence="9" type="ORF">Back2_21500</name>
</gene>
<dbReference type="GO" id="GO:0016020">
    <property type="term" value="C:membrane"/>
    <property type="evidence" value="ECO:0007669"/>
    <property type="project" value="UniProtKB-SubCell"/>
</dbReference>
<dbReference type="GO" id="GO:0012505">
    <property type="term" value="C:endomembrane system"/>
    <property type="evidence" value="ECO:0007669"/>
    <property type="project" value="UniProtKB-SubCell"/>
</dbReference>
<evidence type="ECO:0000256" key="7">
    <source>
        <dbReference type="SAM" id="Phobius"/>
    </source>
</evidence>
<keyword evidence="4 7" id="KW-1133">Transmembrane helix</keyword>
<comment type="subcellular location">
    <subcellularLocation>
        <location evidence="1">Endomembrane system</location>
        <topology evidence="1">Multi-pass membrane protein</topology>
    </subcellularLocation>
    <subcellularLocation>
        <location evidence="6">Membrane</location>
        <topology evidence="6">Multi-pass membrane protein</topology>
    </subcellularLocation>
</comment>
<evidence type="ECO:0000256" key="2">
    <source>
        <dbReference type="ARBA" id="ARBA00009025"/>
    </source>
</evidence>
<dbReference type="AlphaFoldDB" id="A0A3G9IZN4"/>
<reference evidence="9 10" key="1">
    <citation type="submission" date="2018-11" db="EMBL/GenBank/DDBJ databases">
        <title>Complete genome sequence of Nocardioides baekrokdamisoli strain KCTC 39748.</title>
        <authorList>
            <person name="Kang S.W."/>
            <person name="Lee K.C."/>
            <person name="Kim K.K."/>
            <person name="Kim J.S."/>
            <person name="Kim D.S."/>
            <person name="Ko S.H."/>
            <person name="Yang S.H."/>
            <person name="Shin Y.K."/>
            <person name="Lee J.S."/>
        </authorList>
    </citation>
    <scope>NUCLEOTIDE SEQUENCE [LARGE SCALE GENOMIC DNA]</scope>
    <source>
        <strain evidence="9 10">KCTC 39748</strain>
    </source>
</reference>
<feature type="transmembrane region" description="Helical" evidence="7">
    <location>
        <begin position="94"/>
        <end position="111"/>
    </location>
</feature>
<protein>
    <submittedName>
        <fullName evidence="9">NADH-quinone oxidoreductase, M subunit NuoM</fullName>
    </submittedName>
</protein>
<evidence type="ECO:0000256" key="4">
    <source>
        <dbReference type="ARBA" id="ARBA00022989"/>
    </source>
</evidence>
<proteinExistence type="inferred from homology"/>
<evidence type="ECO:0000313" key="10">
    <source>
        <dbReference type="Proteomes" id="UP000271573"/>
    </source>
</evidence>
<dbReference type="Proteomes" id="UP000271573">
    <property type="component" value="Chromosome"/>
</dbReference>
<dbReference type="GO" id="GO:0048039">
    <property type="term" value="F:ubiquinone binding"/>
    <property type="evidence" value="ECO:0007669"/>
    <property type="project" value="TreeGrafter"/>
</dbReference>
<dbReference type="PANTHER" id="PTHR43507:SF1">
    <property type="entry name" value="NADH-UBIQUINONE OXIDOREDUCTASE CHAIN 4"/>
    <property type="match status" value="1"/>
</dbReference>
<feature type="transmembrane region" description="Helical" evidence="7">
    <location>
        <begin position="352"/>
        <end position="373"/>
    </location>
</feature>
<dbReference type="OrthoDB" id="9768329at2"/>
<feature type="transmembrane region" description="Helical" evidence="7">
    <location>
        <begin position="67"/>
        <end position="87"/>
    </location>
</feature>
<feature type="transmembrane region" description="Helical" evidence="7">
    <location>
        <begin position="147"/>
        <end position="168"/>
    </location>
</feature>
<feature type="transmembrane region" description="Helical" evidence="7">
    <location>
        <begin position="225"/>
        <end position="247"/>
    </location>
</feature>
<evidence type="ECO:0000259" key="8">
    <source>
        <dbReference type="Pfam" id="PF00361"/>
    </source>
</evidence>
<dbReference type="RefSeq" id="WP_125569254.1">
    <property type="nucleotide sequence ID" value="NZ_AP019307.1"/>
</dbReference>
<evidence type="ECO:0000313" key="9">
    <source>
        <dbReference type="EMBL" id="BBH17863.1"/>
    </source>
</evidence>
<feature type="transmembrane region" description="Helical" evidence="7">
    <location>
        <begin position="253"/>
        <end position="275"/>
    </location>
</feature>
<evidence type="ECO:0000256" key="3">
    <source>
        <dbReference type="ARBA" id="ARBA00022692"/>
    </source>
</evidence>
<evidence type="ECO:0000256" key="6">
    <source>
        <dbReference type="RuleBase" id="RU000320"/>
    </source>
</evidence>
<feature type="transmembrane region" description="Helical" evidence="7">
    <location>
        <begin position="27"/>
        <end position="45"/>
    </location>
</feature>
<feature type="transmembrane region" description="Helical" evidence="7">
    <location>
        <begin position="117"/>
        <end position="135"/>
    </location>
</feature>
<dbReference type="GO" id="GO:0015990">
    <property type="term" value="P:electron transport coupled proton transport"/>
    <property type="evidence" value="ECO:0007669"/>
    <property type="project" value="TreeGrafter"/>
</dbReference>
<feature type="transmembrane region" description="Helical" evidence="7">
    <location>
        <begin position="427"/>
        <end position="446"/>
    </location>
</feature>
<feature type="transmembrane region" description="Helical" evidence="7">
    <location>
        <begin position="385"/>
        <end position="406"/>
    </location>
</feature>
<feature type="transmembrane region" description="Helical" evidence="7">
    <location>
        <begin position="310"/>
        <end position="331"/>
    </location>
</feature>
<dbReference type="KEGG" id="nbe:Back2_21500"/>
<feature type="domain" description="NADH:quinone oxidoreductase/Mrp antiporter transmembrane" evidence="8">
    <location>
        <begin position="111"/>
        <end position="399"/>
    </location>
</feature>
<feature type="transmembrane region" description="Helical" evidence="7">
    <location>
        <begin position="190"/>
        <end position="213"/>
    </location>
</feature>
<dbReference type="EMBL" id="AP019307">
    <property type="protein sequence ID" value="BBH17863.1"/>
    <property type="molecule type" value="Genomic_DNA"/>
</dbReference>
<keyword evidence="5 7" id="KW-0472">Membrane</keyword>
<comment type="similarity">
    <text evidence="2">Belongs to the complex I subunit 4 family.</text>
</comment>
<feature type="transmembrane region" description="Helical" evidence="7">
    <location>
        <begin position="282"/>
        <end position="304"/>
    </location>
</feature>
<keyword evidence="3 6" id="KW-0812">Transmembrane</keyword>
<dbReference type="GO" id="GO:0042773">
    <property type="term" value="P:ATP synthesis coupled electron transport"/>
    <property type="evidence" value="ECO:0007669"/>
    <property type="project" value="InterPro"/>
</dbReference>
<keyword evidence="10" id="KW-1185">Reference proteome</keyword>
<dbReference type="PRINTS" id="PR01437">
    <property type="entry name" value="NUOXDRDTASE4"/>
</dbReference>
<dbReference type="GO" id="GO:0008137">
    <property type="term" value="F:NADH dehydrogenase (ubiquinone) activity"/>
    <property type="evidence" value="ECO:0007669"/>
    <property type="project" value="InterPro"/>
</dbReference>
<dbReference type="InterPro" id="IPR003918">
    <property type="entry name" value="NADH_UbQ_OxRdtase"/>
</dbReference>
<dbReference type="InterPro" id="IPR001750">
    <property type="entry name" value="ND/Mrp_TM"/>
</dbReference>
<dbReference type="PANTHER" id="PTHR43507">
    <property type="entry name" value="NADH-UBIQUINONE OXIDOREDUCTASE CHAIN 4"/>
    <property type="match status" value="1"/>
</dbReference>